<accession>A0ABP9UX87</accession>
<feature type="chain" id="PRO_5045393494" evidence="2">
    <location>
        <begin position="24"/>
        <end position="146"/>
    </location>
</feature>
<feature type="signal peptide" evidence="2">
    <location>
        <begin position="1"/>
        <end position="23"/>
    </location>
</feature>
<comment type="caution">
    <text evidence="4">The sequence shown here is derived from an EMBL/GenBank/DDBJ whole genome shotgun (WGS) entry which is preliminary data.</text>
</comment>
<dbReference type="Gene3D" id="3.40.30.10">
    <property type="entry name" value="Glutaredoxin"/>
    <property type="match status" value="1"/>
</dbReference>
<evidence type="ECO:0000256" key="2">
    <source>
        <dbReference type="SAM" id="SignalP"/>
    </source>
</evidence>
<feature type="domain" description="Thioredoxin" evidence="3">
    <location>
        <begin position="8"/>
        <end position="145"/>
    </location>
</feature>
<name>A0ABP9UX87_9BACT</name>
<evidence type="ECO:0000256" key="1">
    <source>
        <dbReference type="ARBA" id="ARBA00022729"/>
    </source>
</evidence>
<dbReference type="InterPro" id="IPR051099">
    <property type="entry name" value="AGR/TXD"/>
</dbReference>
<evidence type="ECO:0000259" key="3">
    <source>
        <dbReference type="PROSITE" id="PS51352"/>
    </source>
</evidence>
<dbReference type="InterPro" id="IPR036249">
    <property type="entry name" value="Thioredoxin-like_sf"/>
</dbReference>
<dbReference type="PANTHER" id="PTHR15337">
    <property type="entry name" value="ANTERIOR GRADIENT PROTEIN-RELATED"/>
    <property type="match status" value="1"/>
</dbReference>
<dbReference type="RefSeq" id="WP_346187870.1">
    <property type="nucleotide sequence ID" value="NZ_BAABRL010000003.1"/>
</dbReference>
<gene>
    <name evidence="4" type="primary">dsbH</name>
    <name evidence="4" type="ORF">Rhal01_01185</name>
</gene>
<evidence type="ECO:0000313" key="5">
    <source>
        <dbReference type="Proteomes" id="UP001424741"/>
    </source>
</evidence>
<protein>
    <submittedName>
        <fullName evidence="4">Disulfide bond reductase DsbH</fullName>
    </submittedName>
</protein>
<dbReference type="InterPro" id="IPR013766">
    <property type="entry name" value="Thioredoxin_domain"/>
</dbReference>
<dbReference type="PANTHER" id="PTHR15337:SF11">
    <property type="entry name" value="THIOREDOXIN DOMAIN-CONTAINING PROTEIN"/>
    <property type="match status" value="1"/>
</dbReference>
<organism evidence="4 5">
    <name type="scientific">Rubritalea halochordaticola</name>
    <dbReference type="NCBI Taxonomy" id="714537"/>
    <lineage>
        <taxon>Bacteria</taxon>
        <taxon>Pseudomonadati</taxon>
        <taxon>Verrucomicrobiota</taxon>
        <taxon>Verrucomicrobiia</taxon>
        <taxon>Verrucomicrobiales</taxon>
        <taxon>Rubritaleaceae</taxon>
        <taxon>Rubritalea</taxon>
    </lineage>
</organism>
<keyword evidence="5" id="KW-1185">Reference proteome</keyword>
<evidence type="ECO:0000313" key="4">
    <source>
        <dbReference type="EMBL" id="GAA5495015.1"/>
    </source>
</evidence>
<dbReference type="Proteomes" id="UP001424741">
    <property type="component" value="Unassembled WGS sequence"/>
</dbReference>
<proteinExistence type="predicted"/>
<dbReference type="EMBL" id="BAABRL010000003">
    <property type="protein sequence ID" value="GAA5495015.1"/>
    <property type="molecule type" value="Genomic_DNA"/>
</dbReference>
<dbReference type="PROSITE" id="PS51352">
    <property type="entry name" value="THIOREDOXIN_2"/>
    <property type="match status" value="1"/>
</dbReference>
<reference evidence="4 5" key="1">
    <citation type="submission" date="2024-02" db="EMBL/GenBank/DDBJ databases">
        <title>Rubritalea halochordaticola NBRC 107102.</title>
        <authorList>
            <person name="Ichikawa N."/>
            <person name="Katano-Makiyama Y."/>
            <person name="Hidaka K."/>
        </authorList>
    </citation>
    <scope>NUCLEOTIDE SEQUENCE [LARGE SCALE GENOMIC DNA]</scope>
    <source>
        <strain evidence="4 5">NBRC 107102</strain>
    </source>
</reference>
<dbReference type="Pfam" id="PF13899">
    <property type="entry name" value="Thioredoxin_7"/>
    <property type="match status" value="1"/>
</dbReference>
<keyword evidence="1 2" id="KW-0732">Signal</keyword>
<sequence>MNIIKKLSITLFALLAFSGISLAGDGWMTNIDKALAKAKTSKKPVMVEFTGSDWCPPCIRMHKQVFSKDEFLKKASEEFILVKIDIPNGNKDLRAKNEPVLQKHKVRGVPTVIVFSPEGTELDRFTASSYPDVKSFLAKLKESLKS</sequence>
<dbReference type="SUPFAM" id="SSF52833">
    <property type="entry name" value="Thioredoxin-like"/>
    <property type="match status" value="1"/>
</dbReference>